<evidence type="ECO:0008006" key="3">
    <source>
        <dbReference type="Google" id="ProtNLM"/>
    </source>
</evidence>
<organism evidence="1 2">
    <name type="scientific">Paenibacillus plantiphilus</name>
    <dbReference type="NCBI Taxonomy" id="2905650"/>
    <lineage>
        <taxon>Bacteria</taxon>
        <taxon>Bacillati</taxon>
        <taxon>Bacillota</taxon>
        <taxon>Bacilli</taxon>
        <taxon>Bacillales</taxon>
        <taxon>Paenibacillaceae</taxon>
        <taxon>Paenibacillus</taxon>
    </lineage>
</organism>
<evidence type="ECO:0000313" key="1">
    <source>
        <dbReference type="EMBL" id="CAH1193320.1"/>
    </source>
</evidence>
<gene>
    <name evidence="1" type="ORF">PAECIP111893_00433</name>
</gene>
<dbReference type="EMBL" id="CAKMMF010000002">
    <property type="protein sequence ID" value="CAH1193320.1"/>
    <property type="molecule type" value="Genomic_DNA"/>
</dbReference>
<dbReference type="SUPFAM" id="SSF51735">
    <property type="entry name" value="NAD(P)-binding Rossmann-fold domains"/>
    <property type="match status" value="1"/>
</dbReference>
<evidence type="ECO:0000313" key="2">
    <source>
        <dbReference type="Proteomes" id="UP000838686"/>
    </source>
</evidence>
<dbReference type="InterPro" id="IPR036291">
    <property type="entry name" value="NAD(P)-bd_dom_sf"/>
</dbReference>
<keyword evidence="2" id="KW-1185">Reference proteome</keyword>
<proteinExistence type="predicted"/>
<reference evidence="1" key="1">
    <citation type="submission" date="2022-01" db="EMBL/GenBank/DDBJ databases">
        <authorList>
            <person name="Criscuolo A."/>
        </authorList>
    </citation>
    <scope>NUCLEOTIDE SEQUENCE</scope>
    <source>
        <strain evidence="1">CIP111893</strain>
    </source>
</reference>
<sequence>MTTALIGFTGFVGSILLQQTSFDALYNSKNIEEIQGKHYSQVVCAGAPAVKWKANQDPEADWDNLSRLMSYLSQVQADEFILISTVDVYQKPIGVDEDSAIAVENAQAYGKHRYFLEEFVRKQFSRHFIVRLPGLFGKGLKKNFIFDLMNENCLHLTDYRSVFQFYDMSRLWNDLSIVREAGVGTINFATEPVSAEEVATVCFDRVFRNETDNPSIKYDMHSKHASLFEGYSVYMTSKQEVLTQIKTFQSEELRKS</sequence>
<protein>
    <recommendedName>
        <fullName evidence="3">Pyridine nucleotide transhydrogenase</fullName>
    </recommendedName>
</protein>
<dbReference type="Gene3D" id="3.40.50.720">
    <property type="entry name" value="NAD(P)-binding Rossmann-like Domain"/>
    <property type="match status" value="1"/>
</dbReference>
<comment type="caution">
    <text evidence="1">The sequence shown here is derived from an EMBL/GenBank/DDBJ whole genome shotgun (WGS) entry which is preliminary data.</text>
</comment>
<name>A0ABN8G406_9BACL</name>
<dbReference type="Proteomes" id="UP000838686">
    <property type="component" value="Unassembled WGS sequence"/>
</dbReference>
<accession>A0ABN8G406</accession>
<dbReference type="RefSeq" id="WP_236338666.1">
    <property type="nucleotide sequence ID" value="NZ_CAKMMF010000002.1"/>
</dbReference>